<keyword evidence="8" id="KW-1185">Reference proteome</keyword>
<evidence type="ECO:0000256" key="4">
    <source>
        <dbReference type="SAM" id="Coils"/>
    </source>
</evidence>
<proteinExistence type="inferred from homology"/>
<dbReference type="PANTHER" id="PTHR42953:SF3">
    <property type="entry name" value="HIGH-AFFINITY ZINC UPTAKE SYSTEM PROTEIN ZNUA"/>
    <property type="match status" value="1"/>
</dbReference>
<evidence type="ECO:0000256" key="6">
    <source>
        <dbReference type="SAM" id="SignalP"/>
    </source>
</evidence>
<comment type="caution">
    <text evidence="7">The sequence shown here is derived from an EMBL/GenBank/DDBJ whole genome shotgun (WGS) entry which is preliminary data.</text>
</comment>
<dbReference type="PANTHER" id="PTHR42953">
    <property type="entry name" value="HIGH-AFFINITY ZINC UPTAKE SYSTEM PROTEIN ZNUA-RELATED"/>
    <property type="match status" value="1"/>
</dbReference>
<dbReference type="GO" id="GO:0030001">
    <property type="term" value="P:metal ion transport"/>
    <property type="evidence" value="ECO:0007669"/>
    <property type="project" value="InterPro"/>
</dbReference>
<gene>
    <name evidence="7" type="ORF">H8S54_03510</name>
</gene>
<keyword evidence="4" id="KW-0175">Coiled coil</keyword>
<keyword evidence="2" id="KW-0813">Transport</keyword>
<organism evidence="7 8">
    <name type="scientific">Blautia segnis</name>
    <dbReference type="NCBI Taxonomy" id="2763030"/>
    <lineage>
        <taxon>Bacteria</taxon>
        <taxon>Bacillati</taxon>
        <taxon>Bacillota</taxon>
        <taxon>Clostridia</taxon>
        <taxon>Lachnospirales</taxon>
        <taxon>Lachnospiraceae</taxon>
        <taxon>Blautia</taxon>
    </lineage>
</organism>
<dbReference type="Gene3D" id="3.40.50.1980">
    <property type="entry name" value="Nitrogenase molybdenum iron protein domain"/>
    <property type="match status" value="2"/>
</dbReference>
<evidence type="ECO:0000256" key="3">
    <source>
        <dbReference type="ARBA" id="ARBA00022729"/>
    </source>
</evidence>
<dbReference type="AlphaFoldDB" id="A0A8I0DPZ0"/>
<name>A0A8I0DPZ0_9FIRM</name>
<sequence length="358" mass="39631">MHKLTNKFRKLLLSAVTIGTVGLLAGCGVSASGVEADNSGVTESQSEANGSGQNYAGSDSQKLQIVATIFPEYDWVKEILGEQADNVELTLLLGNGTDMHSFQPTMEDILKVSTCDIFIYVGGESDAWVADALKGAGNPNRKVVNLMEVLGDQVKEEEIVEGMQDEDGHAHEDGHTHDDDLEYDEHVWLSLKNASLFCDTIASILADADPEHSKLYQQNADTYEERLAVLDQEYKTTVEQSQFKTVLFADRFPFRYLTDDYELTYYAAFTGCSAETDASFETITFLAGKLDELKLPVVFTIENSDQKIAKAVIENTKTKDQKILSLNSMQSVTKKEVEEGTTYLSIMENNLEILKEAL</sequence>
<dbReference type="RefSeq" id="WP_021925373.1">
    <property type="nucleotide sequence ID" value="NZ_JACOOT010000009.1"/>
</dbReference>
<dbReference type="Proteomes" id="UP000652847">
    <property type="component" value="Unassembled WGS sequence"/>
</dbReference>
<dbReference type="InterPro" id="IPR050492">
    <property type="entry name" value="Bact_metal-bind_prot9"/>
</dbReference>
<comment type="similarity">
    <text evidence="1">Belongs to the bacterial solute-binding protein 9 family.</text>
</comment>
<evidence type="ECO:0000313" key="8">
    <source>
        <dbReference type="Proteomes" id="UP000652847"/>
    </source>
</evidence>
<feature type="signal peptide" evidence="6">
    <location>
        <begin position="1"/>
        <end position="25"/>
    </location>
</feature>
<protein>
    <submittedName>
        <fullName evidence="7">Zinc ABC transporter substrate-binding protein</fullName>
    </submittedName>
</protein>
<feature type="chain" id="PRO_5038732939" evidence="6">
    <location>
        <begin position="26"/>
        <end position="358"/>
    </location>
</feature>
<dbReference type="EMBL" id="JACOOT010000009">
    <property type="protein sequence ID" value="MBC5650210.1"/>
    <property type="molecule type" value="Genomic_DNA"/>
</dbReference>
<dbReference type="GO" id="GO:0046872">
    <property type="term" value="F:metal ion binding"/>
    <property type="evidence" value="ECO:0007669"/>
    <property type="project" value="InterPro"/>
</dbReference>
<feature type="region of interest" description="Disordered" evidence="5">
    <location>
        <begin position="36"/>
        <end position="57"/>
    </location>
</feature>
<evidence type="ECO:0000256" key="1">
    <source>
        <dbReference type="ARBA" id="ARBA00011028"/>
    </source>
</evidence>
<keyword evidence="3 6" id="KW-0732">Signal</keyword>
<evidence type="ECO:0000256" key="5">
    <source>
        <dbReference type="SAM" id="MobiDB-lite"/>
    </source>
</evidence>
<dbReference type="SUPFAM" id="SSF53807">
    <property type="entry name" value="Helical backbone' metal receptor"/>
    <property type="match status" value="1"/>
</dbReference>
<evidence type="ECO:0000313" key="7">
    <source>
        <dbReference type="EMBL" id="MBC5650210.1"/>
    </source>
</evidence>
<reference evidence="7 8" key="1">
    <citation type="submission" date="2020-08" db="EMBL/GenBank/DDBJ databases">
        <title>Genome public.</title>
        <authorList>
            <person name="Liu C."/>
            <person name="Sun Q."/>
        </authorList>
    </citation>
    <scope>NUCLEOTIDE SEQUENCE [LARGE SCALE GENOMIC DNA]</scope>
    <source>
        <strain evidence="7 8">BX17</strain>
    </source>
</reference>
<dbReference type="Pfam" id="PF01297">
    <property type="entry name" value="ZnuA"/>
    <property type="match status" value="1"/>
</dbReference>
<dbReference type="InterPro" id="IPR006127">
    <property type="entry name" value="ZnuA-like"/>
</dbReference>
<dbReference type="PROSITE" id="PS51257">
    <property type="entry name" value="PROKAR_LIPOPROTEIN"/>
    <property type="match status" value="1"/>
</dbReference>
<accession>A0A8I0DPZ0</accession>
<feature type="compositionally biased region" description="Polar residues" evidence="5">
    <location>
        <begin position="39"/>
        <end position="57"/>
    </location>
</feature>
<evidence type="ECO:0000256" key="2">
    <source>
        <dbReference type="ARBA" id="ARBA00022448"/>
    </source>
</evidence>
<feature type="coiled-coil region" evidence="4">
    <location>
        <begin position="213"/>
        <end position="240"/>
    </location>
</feature>